<evidence type="ECO:0000313" key="2">
    <source>
        <dbReference type="EMBL" id="KAG8624231.1"/>
    </source>
</evidence>
<dbReference type="OrthoDB" id="10630450at2759"/>
<feature type="compositionally biased region" description="Basic residues" evidence="1">
    <location>
        <begin position="1"/>
        <end position="17"/>
    </location>
</feature>
<feature type="compositionally biased region" description="Low complexity" evidence="1">
    <location>
        <begin position="43"/>
        <end position="56"/>
    </location>
</feature>
<gene>
    <name evidence="2" type="ORF">KVT40_009207</name>
</gene>
<evidence type="ECO:0000256" key="1">
    <source>
        <dbReference type="SAM" id="MobiDB-lite"/>
    </source>
</evidence>
<proteinExistence type="predicted"/>
<dbReference type="AlphaFoldDB" id="A0A8K0KYC2"/>
<name>A0A8K0KYC2_9PEZI</name>
<sequence length="358" mass="40341">MAKRKSKSKRMRIRKRYQHETQQEQSAPEASQLEDAAADPAITSSSSKSSDSDTASQEVATRSDIVRMLNELCLWSGEMPGCLSGYHDYLYTVLSASSEGLTIGEIIEQPLCLHHDMMEGVDHAYVGIFDIDVLAQLYPKKEYTGGLPGLPNIPGDGYEHRRMRLTIAAQEHDILLHHEQWIYMAEHMHLYLKSFGLLGTNPDRGRPTSLGSLFMSTPSRFEGAHVEDKIQVASCLSIDDSPPSPPSKTCSWCGQSPGTHWSRSLYLDSNYRRYAQLSVCCDRPGCLGLENRLRVALRYELPDLPLDGMLPLAGQYARRPTAIVLRRRRDVCARFQVMVQNERSTSHSDDMDDMHYTT</sequence>
<keyword evidence="3" id="KW-1185">Reference proteome</keyword>
<feature type="region of interest" description="Disordered" evidence="1">
    <location>
        <begin position="1"/>
        <end position="59"/>
    </location>
</feature>
<protein>
    <submittedName>
        <fullName evidence="2">Uncharacterized protein</fullName>
    </submittedName>
</protein>
<dbReference type="EMBL" id="JAESVG020000010">
    <property type="protein sequence ID" value="KAG8624231.1"/>
    <property type="molecule type" value="Genomic_DNA"/>
</dbReference>
<accession>A0A8K0KYC2</accession>
<dbReference type="Proteomes" id="UP000809789">
    <property type="component" value="Unassembled WGS sequence"/>
</dbReference>
<reference evidence="2" key="1">
    <citation type="submission" date="2021-07" db="EMBL/GenBank/DDBJ databases">
        <title>Elsinoe batatas strain:CRI-CJ2 Genome sequencing and assembly.</title>
        <authorList>
            <person name="Huang L."/>
        </authorList>
    </citation>
    <scope>NUCLEOTIDE SEQUENCE</scope>
    <source>
        <strain evidence="2">CRI-CJ2</strain>
    </source>
</reference>
<comment type="caution">
    <text evidence="2">The sequence shown here is derived from an EMBL/GenBank/DDBJ whole genome shotgun (WGS) entry which is preliminary data.</text>
</comment>
<evidence type="ECO:0000313" key="3">
    <source>
        <dbReference type="Proteomes" id="UP000809789"/>
    </source>
</evidence>
<organism evidence="2 3">
    <name type="scientific">Elsinoe batatas</name>
    <dbReference type="NCBI Taxonomy" id="2601811"/>
    <lineage>
        <taxon>Eukaryota</taxon>
        <taxon>Fungi</taxon>
        <taxon>Dikarya</taxon>
        <taxon>Ascomycota</taxon>
        <taxon>Pezizomycotina</taxon>
        <taxon>Dothideomycetes</taxon>
        <taxon>Dothideomycetidae</taxon>
        <taxon>Myriangiales</taxon>
        <taxon>Elsinoaceae</taxon>
        <taxon>Elsinoe</taxon>
    </lineage>
</organism>